<name>A0A8J3B9B4_9ACTN</name>
<dbReference type="AlphaFoldDB" id="A0A8J3B9B4"/>
<keyword evidence="3" id="KW-1185">Reference proteome</keyword>
<keyword evidence="1" id="KW-0732">Signal</keyword>
<dbReference type="EMBL" id="BMQB01000009">
    <property type="protein sequence ID" value="GGK04828.1"/>
    <property type="molecule type" value="Genomic_DNA"/>
</dbReference>
<feature type="signal peptide" evidence="1">
    <location>
        <begin position="1"/>
        <end position="26"/>
    </location>
</feature>
<feature type="chain" id="PRO_5035251986" evidence="1">
    <location>
        <begin position="27"/>
        <end position="185"/>
    </location>
</feature>
<reference evidence="2" key="2">
    <citation type="submission" date="2020-09" db="EMBL/GenBank/DDBJ databases">
        <authorList>
            <person name="Sun Q."/>
            <person name="Ohkuma M."/>
        </authorList>
    </citation>
    <scope>NUCLEOTIDE SEQUENCE</scope>
    <source>
        <strain evidence="2">JCM 3090</strain>
    </source>
</reference>
<evidence type="ECO:0000256" key="1">
    <source>
        <dbReference type="SAM" id="SignalP"/>
    </source>
</evidence>
<dbReference type="RefSeq" id="WP_189171589.1">
    <property type="nucleotide sequence ID" value="NZ_BMQB01000009.1"/>
</dbReference>
<dbReference type="Proteomes" id="UP000649739">
    <property type="component" value="Unassembled WGS sequence"/>
</dbReference>
<evidence type="ECO:0000313" key="2">
    <source>
        <dbReference type="EMBL" id="GGK04828.1"/>
    </source>
</evidence>
<organism evidence="2 3">
    <name type="scientific">Pilimelia anulata</name>
    <dbReference type="NCBI Taxonomy" id="53371"/>
    <lineage>
        <taxon>Bacteria</taxon>
        <taxon>Bacillati</taxon>
        <taxon>Actinomycetota</taxon>
        <taxon>Actinomycetes</taxon>
        <taxon>Micromonosporales</taxon>
        <taxon>Micromonosporaceae</taxon>
        <taxon>Pilimelia</taxon>
    </lineage>
</organism>
<reference evidence="2" key="1">
    <citation type="journal article" date="2014" name="Int. J. Syst. Evol. Microbiol.">
        <title>Complete genome sequence of Corynebacterium casei LMG S-19264T (=DSM 44701T), isolated from a smear-ripened cheese.</title>
        <authorList>
            <consortium name="US DOE Joint Genome Institute (JGI-PGF)"/>
            <person name="Walter F."/>
            <person name="Albersmeier A."/>
            <person name="Kalinowski J."/>
            <person name="Ruckert C."/>
        </authorList>
    </citation>
    <scope>NUCLEOTIDE SEQUENCE</scope>
    <source>
        <strain evidence="2">JCM 3090</strain>
    </source>
</reference>
<accession>A0A8J3B9B4</accession>
<protein>
    <submittedName>
        <fullName evidence="2">Uncharacterized protein</fullName>
    </submittedName>
</protein>
<sequence length="185" mass="18852">MRGHAVLFGVCTAVLGGAVGVPPAAAAGSATATVEVLGISGTSCTMQDTAIRPSENKSSVALQWWLIAGPGSPNTCTVEVGIHCARPTGTVRVASEFIGAVTLAESTKATIDVLTDFGTASAPPTSVSFRGPKDWQPIEAEHRSPAPASVSCAQPIRARVTSTQTVTGSGEKDNLTTRLHTISVV</sequence>
<proteinExistence type="predicted"/>
<gene>
    <name evidence="2" type="ORF">GCM10010123_38530</name>
</gene>
<comment type="caution">
    <text evidence="2">The sequence shown here is derived from an EMBL/GenBank/DDBJ whole genome shotgun (WGS) entry which is preliminary data.</text>
</comment>
<evidence type="ECO:0000313" key="3">
    <source>
        <dbReference type="Proteomes" id="UP000649739"/>
    </source>
</evidence>